<name>A0A9Q1C441_HOLLE</name>
<evidence type="ECO:0000256" key="1">
    <source>
        <dbReference type="SAM" id="MobiDB-lite"/>
    </source>
</evidence>
<dbReference type="EMBL" id="JAIZAY010000007">
    <property type="protein sequence ID" value="KAJ8038282.1"/>
    <property type="molecule type" value="Genomic_DNA"/>
</dbReference>
<comment type="caution">
    <text evidence="2">The sequence shown here is derived from an EMBL/GenBank/DDBJ whole genome shotgun (WGS) entry which is preliminary data.</text>
</comment>
<dbReference type="Proteomes" id="UP001152320">
    <property type="component" value="Chromosome 7"/>
</dbReference>
<organism evidence="2 3">
    <name type="scientific">Holothuria leucospilota</name>
    <name type="common">Black long sea cucumber</name>
    <name type="synonym">Mertensiothuria leucospilota</name>
    <dbReference type="NCBI Taxonomy" id="206669"/>
    <lineage>
        <taxon>Eukaryota</taxon>
        <taxon>Metazoa</taxon>
        <taxon>Echinodermata</taxon>
        <taxon>Eleutherozoa</taxon>
        <taxon>Echinozoa</taxon>
        <taxon>Holothuroidea</taxon>
        <taxon>Aspidochirotacea</taxon>
        <taxon>Aspidochirotida</taxon>
        <taxon>Holothuriidae</taxon>
        <taxon>Holothuria</taxon>
    </lineage>
</organism>
<gene>
    <name evidence="2" type="ORF">HOLleu_15661</name>
</gene>
<protein>
    <submittedName>
        <fullName evidence="2">Uncharacterized protein</fullName>
    </submittedName>
</protein>
<sequence length="162" mass="18364">MVLQRLLDFNLDRVLRSNFSDNSTNHAAAVSQNRSSTPTANQAPEENYSRNGENERREESNNQCPQMQMTSVVIGVVFFVTKKPHYLSQCLYAFFEERSIILSGFGFVLYPVPSIVAPDAIMFSSPIHKKLLKETYQSIASRIAGTSVKERFLFSAEDEEML</sequence>
<feature type="region of interest" description="Disordered" evidence="1">
    <location>
        <begin position="25"/>
        <end position="64"/>
    </location>
</feature>
<evidence type="ECO:0000313" key="3">
    <source>
        <dbReference type="Proteomes" id="UP001152320"/>
    </source>
</evidence>
<proteinExistence type="predicted"/>
<accession>A0A9Q1C441</accession>
<feature type="compositionally biased region" description="Polar residues" evidence="1">
    <location>
        <begin position="25"/>
        <end position="44"/>
    </location>
</feature>
<evidence type="ECO:0000313" key="2">
    <source>
        <dbReference type="EMBL" id="KAJ8038282.1"/>
    </source>
</evidence>
<keyword evidence="3" id="KW-1185">Reference proteome</keyword>
<dbReference type="AlphaFoldDB" id="A0A9Q1C441"/>
<reference evidence="2" key="1">
    <citation type="submission" date="2021-10" db="EMBL/GenBank/DDBJ databases">
        <title>Tropical sea cucumber genome reveals ecological adaptation and Cuvierian tubules defense mechanism.</title>
        <authorList>
            <person name="Chen T."/>
        </authorList>
    </citation>
    <scope>NUCLEOTIDE SEQUENCE</scope>
    <source>
        <strain evidence="2">Nanhai2018</strain>
        <tissue evidence="2">Muscle</tissue>
    </source>
</reference>